<sequence>MTSDSTELKKDIPGLNSSLKCVFFS</sequence>
<dbReference type="EMBL" id="GBXM01035403">
    <property type="protein sequence ID" value="JAH73174.1"/>
    <property type="molecule type" value="Transcribed_RNA"/>
</dbReference>
<reference evidence="1" key="1">
    <citation type="submission" date="2014-11" db="EMBL/GenBank/DDBJ databases">
        <authorList>
            <person name="Amaro Gonzalez C."/>
        </authorList>
    </citation>
    <scope>NUCLEOTIDE SEQUENCE</scope>
</reference>
<reference evidence="1" key="2">
    <citation type="journal article" date="2015" name="Fish Shellfish Immunol.">
        <title>Early steps in the European eel (Anguilla anguilla)-Vibrio vulnificus interaction in the gills: Role of the RtxA13 toxin.</title>
        <authorList>
            <person name="Callol A."/>
            <person name="Pajuelo D."/>
            <person name="Ebbesson L."/>
            <person name="Teles M."/>
            <person name="MacKenzie S."/>
            <person name="Amaro C."/>
        </authorList>
    </citation>
    <scope>NUCLEOTIDE SEQUENCE</scope>
</reference>
<protein>
    <submittedName>
        <fullName evidence="1">Uncharacterized protein</fullName>
    </submittedName>
</protein>
<name>A0A0E9V4X1_ANGAN</name>
<accession>A0A0E9V4X1</accession>
<proteinExistence type="predicted"/>
<organism evidence="1">
    <name type="scientific">Anguilla anguilla</name>
    <name type="common">European freshwater eel</name>
    <name type="synonym">Muraena anguilla</name>
    <dbReference type="NCBI Taxonomy" id="7936"/>
    <lineage>
        <taxon>Eukaryota</taxon>
        <taxon>Metazoa</taxon>
        <taxon>Chordata</taxon>
        <taxon>Craniata</taxon>
        <taxon>Vertebrata</taxon>
        <taxon>Euteleostomi</taxon>
        <taxon>Actinopterygii</taxon>
        <taxon>Neopterygii</taxon>
        <taxon>Teleostei</taxon>
        <taxon>Anguilliformes</taxon>
        <taxon>Anguillidae</taxon>
        <taxon>Anguilla</taxon>
    </lineage>
</organism>
<dbReference type="AlphaFoldDB" id="A0A0E9V4X1"/>
<evidence type="ECO:0000313" key="1">
    <source>
        <dbReference type="EMBL" id="JAH73174.1"/>
    </source>
</evidence>